<dbReference type="InterPro" id="IPR011992">
    <property type="entry name" value="EF-hand-dom_pair"/>
</dbReference>
<dbReference type="Gene3D" id="1.10.238.10">
    <property type="entry name" value="EF-hand"/>
    <property type="match status" value="1"/>
</dbReference>
<dbReference type="PANTHER" id="PTHR16306">
    <property type="entry name" value="TRANSLIN-ASSOCIATED FACTOR X-INTERACTING PROTEIN 1"/>
    <property type="match status" value="1"/>
</dbReference>
<name>A0A6G0WBC3_9STRA</name>
<comment type="caution">
    <text evidence="2">The sequence shown here is derived from an EMBL/GenBank/DDBJ whole genome shotgun (WGS) entry which is preliminary data.</text>
</comment>
<protein>
    <recommendedName>
        <fullName evidence="4">Calmodulin</fullName>
    </recommendedName>
</protein>
<evidence type="ECO:0000313" key="2">
    <source>
        <dbReference type="EMBL" id="KAF0724207.1"/>
    </source>
</evidence>
<dbReference type="SUPFAM" id="SSF47473">
    <property type="entry name" value="EF-hand"/>
    <property type="match status" value="1"/>
</dbReference>
<dbReference type="GO" id="GO:0005737">
    <property type="term" value="C:cytoplasm"/>
    <property type="evidence" value="ECO:0007669"/>
    <property type="project" value="TreeGrafter"/>
</dbReference>
<accession>A0A6G0WBC3</accession>
<evidence type="ECO:0000256" key="1">
    <source>
        <dbReference type="SAM" id="MobiDB-lite"/>
    </source>
</evidence>
<dbReference type="Proteomes" id="UP000481153">
    <property type="component" value="Unassembled WGS sequence"/>
</dbReference>
<dbReference type="Gene3D" id="3.80.10.10">
    <property type="entry name" value="Ribonuclease Inhibitor"/>
    <property type="match status" value="1"/>
</dbReference>
<dbReference type="PROSITE" id="PS51450">
    <property type="entry name" value="LRR"/>
    <property type="match status" value="1"/>
</dbReference>
<dbReference type="InterPro" id="IPR001611">
    <property type="entry name" value="Leu-rich_rpt"/>
</dbReference>
<evidence type="ECO:0000313" key="3">
    <source>
        <dbReference type="Proteomes" id="UP000481153"/>
    </source>
</evidence>
<feature type="region of interest" description="Disordered" evidence="1">
    <location>
        <begin position="303"/>
        <end position="332"/>
    </location>
</feature>
<dbReference type="SUPFAM" id="SSF52058">
    <property type="entry name" value="L domain-like"/>
    <property type="match status" value="1"/>
</dbReference>
<feature type="compositionally biased region" description="Low complexity" evidence="1">
    <location>
        <begin position="320"/>
        <end position="332"/>
    </location>
</feature>
<dbReference type="PANTHER" id="PTHR16306:SF1">
    <property type="entry name" value="CHROMOSOME UNDETERMINED SCAFFOLD_7, WHOLE GENOME SHOTGUN SEQUENCE"/>
    <property type="match status" value="1"/>
</dbReference>
<sequence>MNVLTELFETCPESEEVSLRQVGLHSLDALIPVLKQFRELRHLDVSHNQLTQLPNELADLARLVALDVSNNPLGPVKSISLADPSDEQLLLVALPKLRILNGTPLHGPDMRQQSPPSKSIKTLDSALPAEYVQNVASILNVLKGVGQVVPPNSDEDHRVTRMFEQQVELIGMSLKHETQDQIASSDKHTAELLLAKFKIAIAGTSYATQKAGECVPEMGLAWQTLCLLQQDIVTSFYNLTLELIQNQATNASAPAGNPMQLKQLLEVAETLEADVQRGAQALAMEQKKVGQLQEEVNHLRADLAVKPSCSTNTPPKDTTSRSPSVVHRPSSTKCVASAKEKIIPPSPSSTMSAPPAAPTTVKNLTLKQLKDLIEAIYASKRKYDQMNIEAKAPRETMEQHMYTYLNQRFGLHALIVEYASAIMKGCARYSSVDCDVATFLHILRNELDEGYLRLKLKLEETVVALLRAFLRGLYPRKSEGTITQKVQAKLTSATALTRDEWQSIVTYMYDTQDSTSILHLIETRLKQSHESTVDYPVFRKILLNYQMRGRLKLLEEFRRHFDNVDRDKVGILKRSDFVDLVLALTPYKTQDEIAQILKHLDPHEHDCITFSDAVETLFKDIRALRLKALAPSPISSTKPVPPSPLFDR</sequence>
<dbReference type="VEuPathDB" id="FungiDB:AeMF1_004179"/>
<feature type="compositionally biased region" description="Polar residues" evidence="1">
    <location>
        <begin position="308"/>
        <end position="317"/>
    </location>
</feature>
<dbReference type="EMBL" id="VJMJ01000277">
    <property type="protein sequence ID" value="KAF0724207.1"/>
    <property type="molecule type" value="Genomic_DNA"/>
</dbReference>
<keyword evidence="3" id="KW-1185">Reference proteome</keyword>
<evidence type="ECO:0008006" key="4">
    <source>
        <dbReference type="Google" id="ProtNLM"/>
    </source>
</evidence>
<organism evidence="2 3">
    <name type="scientific">Aphanomyces euteiches</name>
    <dbReference type="NCBI Taxonomy" id="100861"/>
    <lineage>
        <taxon>Eukaryota</taxon>
        <taxon>Sar</taxon>
        <taxon>Stramenopiles</taxon>
        <taxon>Oomycota</taxon>
        <taxon>Saprolegniomycetes</taxon>
        <taxon>Saprolegniales</taxon>
        <taxon>Verrucalvaceae</taxon>
        <taxon>Aphanomyces</taxon>
    </lineage>
</organism>
<gene>
    <name evidence="2" type="ORF">Ae201684_017056</name>
</gene>
<reference evidence="2 3" key="1">
    <citation type="submission" date="2019-07" db="EMBL/GenBank/DDBJ databases">
        <title>Genomics analysis of Aphanomyces spp. identifies a new class of oomycete effector associated with host adaptation.</title>
        <authorList>
            <person name="Gaulin E."/>
        </authorList>
    </citation>
    <scope>NUCLEOTIDE SEQUENCE [LARGE SCALE GENOMIC DNA]</scope>
    <source>
        <strain evidence="2 3">ATCC 201684</strain>
    </source>
</reference>
<proteinExistence type="predicted"/>
<dbReference type="AlphaFoldDB" id="A0A6G0WBC3"/>
<dbReference type="InterPro" id="IPR032675">
    <property type="entry name" value="LRR_dom_sf"/>
</dbReference>